<dbReference type="Gene3D" id="3.60.130.30">
    <property type="match status" value="1"/>
</dbReference>
<sequence length="873" mass="98029">MYKTQLALTHSFIQGTRLSNDLGTLEMSRKYLGRMVIFWNDALIENKVFTNDIVKYHIPSFNSFSSVLSFFATIGLCIFINAYDPRSFKWIVKSHNVNQLSREDRQFYTFVRGIAMRLGYWFFDNYELVDVNSQLVVEGLSSFWIPSLAIQANALYKYKITTDEDHPEFSTSWRARDLQEQLADCLELVPNAKSLFDAYLAGGRRGDLCLAWNEGINYMVRKKRSSTTTPFKRVAQQAIVCILLNMDSIPPSFGNETAGVTRVNLLGQNHQVIFDNDTQEVDTLPPDLRPINFAIKKLSMSVTEWTDIDRNDAQEAFGANQSRAAASATLDKGKVAFLATKKLLSKVVTHKDDRSASQAAAILVDLRVQDVELAAETIKALGSSAWPARPVANRILRVLENLLYDGRVGDHRDPRIERIFANENEVIVYIEGIMDTCTQMVSSKINEHLKTFLDHKIGGTISNTDFPEACHLLAFIDAKDTEDIISILSKFENCFSMPLNGVANSVSKLLAGEAPVFFQTIKENMEARVKSSAPHPFPLTAKREATPEDAHNMIAHQSKTVTVGSGPEKFKYWNIRGLRVVAAPNELKLTELPEPGDVLLYYCETSNEASAWVYYSLGWENVSGAYFAHEGTVTHPSFEEPDLRYLAWKSNTNRSPTWVKRSTMESKKRDLRPLVGITVVASETGEAPSASTSGLLCYEKWMPQLFDASKAMLQKLVRWKPSLSPNFAASVFCSTTYNFGPSVVCDFHNDHLNWSTGICAITSGGTFNYKKGGHLVLKEYKLIIEFPPCVTILVPSAMVTHGNLPIEPNEYRISVTQYTAGGLFRWVDYGFKPASDYQASRKTDPDATFREGEARWKQNINLFSKLSDLPLAP</sequence>
<gene>
    <name evidence="2" type="ORF">EST38_g10208</name>
</gene>
<proteinExistence type="predicted"/>
<evidence type="ECO:0000313" key="2">
    <source>
        <dbReference type="EMBL" id="RXW15650.1"/>
    </source>
</evidence>
<keyword evidence="3" id="KW-1185">Reference proteome</keyword>
<keyword evidence="1" id="KW-1133">Transmembrane helix</keyword>
<keyword evidence="1" id="KW-0472">Membrane</keyword>
<feature type="transmembrane region" description="Helical" evidence="1">
    <location>
        <begin position="64"/>
        <end position="83"/>
    </location>
</feature>
<dbReference type="Proteomes" id="UP000290288">
    <property type="component" value="Unassembled WGS sequence"/>
</dbReference>
<dbReference type="STRING" id="2316362.A0A4Q2D7Z7"/>
<reference evidence="2 3" key="1">
    <citation type="submission" date="2019-01" db="EMBL/GenBank/DDBJ databases">
        <title>Draft genome sequence of Psathyrella aberdarensis IHI B618.</title>
        <authorList>
            <person name="Buettner E."/>
            <person name="Kellner H."/>
        </authorList>
    </citation>
    <scope>NUCLEOTIDE SEQUENCE [LARGE SCALE GENOMIC DNA]</scope>
    <source>
        <strain evidence="2 3">IHI B618</strain>
    </source>
</reference>
<organism evidence="2 3">
    <name type="scientific">Candolleomyces aberdarensis</name>
    <dbReference type="NCBI Taxonomy" id="2316362"/>
    <lineage>
        <taxon>Eukaryota</taxon>
        <taxon>Fungi</taxon>
        <taxon>Dikarya</taxon>
        <taxon>Basidiomycota</taxon>
        <taxon>Agaricomycotina</taxon>
        <taxon>Agaricomycetes</taxon>
        <taxon>Agaricomycetidae</taxon>
        <taxon>Agaricales</taxon>
        <taxon>Agaricineae</taxon>
        <taxon>Psathyrellaceae</taxon>
        <taxon>Candolleomyces</taxon>
    </lineage>
</organism>
<keyword evidence="1" id="KW-0812">Transmembrane</keyword>
<dbReference type="AlphaFoldDB" id="A0A4Q2D7Z7"/>
<protein>
    <submittedName>
        <fullName evidence="2">Uncharacterized protein</fullName>
    </submittedName>
</protein>
<accession>A0A4Q2D7Z7</accession>
<dbReference type="OrthoDB" id="3020801at2759"/>
<evidence type="ECO:0000313" key="3">
    <source>
        <dbReference type="Proteomes" id="UP000290288"/>
    </source>
</evidence>
<comment type="caution">
    <text evidence="2">The sequence shown here is derived from an EMBL/GenBank/DDBJ whole genome shotgun (WGS) entry which is preliminary data.</text>
</comment>
<name>A0A4Q2D7Z7_9AGAR</name>
<dbReference type="EMBL" id="SDEE01000528">
    <property type="protein sequence ID" value="RXW15650.1"/>
    <property type="molecule type" value="Genomic_DNA"/>
</dbReference>
<evidence type="ECO:0000256" key="1">
    <source>
        <dbReference type="SAM" id="Phobius"/>
    </source>
</evidence>